<evidence type="ECO:0000313" key="2">
    <source>
        <dbReference type="EMBL" id="MBC5995711.1"/>
    </source>
</evidence>
<feature type="domain" description="CarD-like/TRCF RNAP-interacting" evidence="1">
    <location>
        <begin position="2"/>
        <end position="59"/>
    </location>
</feature>
<proteinExistence type="predicted"/>
<evidence type="ECO:0000313" key="3">
    <source>
        <dbReference type="Proteomes" id="UP000609849"/>
    </source>
</evidence>
<dbReference type="Pfam" id="PF02559">
    <property type="entry name" value="CarD_TRCF_RID"/>
    <property type="match status" value="1"/>
</dbReference>
<dbReference type="Proteomes" id="UP000609849">
    <property type="component" value="Unassembled WGS sequence"/>
</dbReference>
<accession>A0ABR7JLA3</accession>
<organism evidence="2 3">
    <name type="scientific">Romboutsia faecis</name>
    <dbReference type="NCBI Taxonomy" id="2764597"/>
    <lineage>
        <taxon>Bacteria</taxon>
        <taxon>Bacillati</taxon>
        <taxon>Bacillota</taxon>
        <taxon>Clostridia</taxon>
        <taxon>Peptostreptococcales</taxon>
        <taxon>Peptostreptococcaceae</taxon>
        <taxon>Romboutsia</taxon>
    </lineage>
</organism>
<gene>
    <name evidence="2" type="ORF">H8923_02960</name>
</gene>
<sequence length="173" mass="19983">MYEIGELIIYGSNGVCKVEDIGVPNIPGINVDKVYYTLKPVYQDGKIFTPVDTNVFMRPVLSYGEVQDLIELIPSMQKDLVYDKNARVVEDFYKKFLETHNCSDLLTLVKMLYEKKESILNNKKKPSQIDEKFMNIAENLVNEEFSVVLGIEKDDVPEYVGKKLNRILDNKEY</sequence>
<dbReference type="InterPro" id="IPR042215">
    <property type="entry name" value="CarD-like_C"/>
</dbReference>
<reference evidence="2 3" key="1">
    <citation type="submission" date="2020-08" db="EMBL/GenBank/DDBJ databases">
        <authorList>
            <person name="Liu C."/>
            <person name="Sun Q."/>
        </authorList>
    </citation>
    <scope>NUCLEOTIDE SEQUENCE [LARGE SCALE GENOMIC DNA]</scope>
    <source>
        <strain evidence="2 3">NSJ-18</strain>
    </source>
</reference>
<keyword evidence="3" id="KW-1185">Reference proteome</keyword>
<dbReference type="InterPro" id="IPR003711">
    <property type="entry name" value="CarD-like/TRCF_RID"/>
</dbReference>
<comment type="caution">
    <text evidence="2">The sequence shown here is derived from an EMBL/GenBank/DDBJ whole genome shotgun (WGS) entry which is preliminary data.</text>
</comment>
<dbReference type="Gene3D" id="2.40.10.170">
    <property type="match status" value="1"/>
</dbReference>
<dbReference type="RefSeq" id="WP_153925754.1">
    <property type="nucleotide sequence ID" value="NZ_JACRWE010000001.1"/>
</dbReference>
<protein>
    <recommendedName>
        <fullName evidence="1">CarD-like/TRCF RNAP-interacting domain-containing protein</fullName>
    </recommendedName>
</protein>
<evidence type="ECO:0000259" key="1">
    <source>
        <dbReference type="Pfam" id="PF02559"/>
    </source>
</evidence>
<dbReference type="EMBL" id="JACRWE010000001">
    <property type="protein sequence ID" value="MBC5995711.1"/>
    <property type="molecule type" value="Genomic_DNA"/>
</dbReference>
<name>A0ABR7JLA3_9FIRM</name>
<dbReference type="Gene3D" id="1.20.58.1290">
    <property type="entry name" value="CarD-like, C-terminal domain"/>
    <property type="match status" value="1"/>
</dbReference>